<accession>A0A843U503</accession>
<proteinExistence type="predicted"/>
<protein>
    <submittedName>
        <fullName evidence="1">Uncharacterized protein</fullName>
    </submittedName>
</protein>
<comment type="caution">
    <text evidence="1">The sequence shown here is derived from an EMBL/GenBank/DDBJ whole genome shotgun (WGS) entry which is preliminary data.</text>
</comment>
<dbReference type="AlphaFoldDB" id="A0A843U503"/>
<dbReference type="Proteomes" id="UP000652761">
    <property type="component" value="Unassembled WGS sequence"/>
</dbReference>
<organism evidence="1 2">
    <name type="scientific">Colocasia esculenta</name>
    <name type="common">Wild taro</name>
    <name type="synonym">Arum esculentum</name>
    <dbReference type="NCBI Taxonomy" id="4460"/>
    <lineage>
        <taxon>Eukaryota</taxon>
        <taxon>Viridiplantae</taxon>
        <taxon>Streptophyta</taxon>
        <taxon>Embryophyta</taxon>
        <taxon>Tracheophyta</taxon>
        <taxon>Spermatophyta</taxon>
        <taxon>Magnoliopsida</taxon>
        <taxon>Liliopsida</taxon>
        <taxon>Araceae</taxon>
        <taxon>Aroideae</taxon>
        <taxon>Colocasieae</taxon>
        <taxon>Colocasia</taxon>
    </lineage>
</organism>
<evidence type="ECO:0000313" key="2">
    <source>
        <dbReference type="Proteomes" id="UP000652761"/>
    </source>
</evidence>
<dbReference type="EMBL" id="NMUH01000413">
    <property type="protein sequence ID" value="MQL78688.1"/>
    <property type="molecule type" value="Genomic_DNA"/>
</dbReference>
<sequence>MAADGGKGGGARCGSQTPTVTTCYFPVPVVRAVVLACWVWIADSVLRRASAAASHSQELLRRKDGGAAWDAAAAAAARG</sequence>
<name>A0A843U503_COLES</name>
<reference evidence="1" key="1">
    <citation type="submission" date="2017-07" db="EMBL/GenBank/DDBJ databases">
        <title>Taro Niue Genome Assembly and Annotation.</title>
        <authorList>
            <person name="Atibalentja N."/>
            <person name="Keating K."/>
            <person name="Fields C.J."/>
        </authorList>
    </citation>
    <scope>NUCLEOTIDE SEQUENCE</scope>
    <source>
        <strain evidence="1">Niue_2</strain>
        <tissue evidence="1">Leaf</tissue>
    </source>
</reference>
<evidence type="ECO:0000313" key="1">
    <source>
        <dbReference type="EMBL" id="MQL78688.1"/>
    </source>
</evidence>
<keyword evidence="2" id="KW-1185">Reference proteome</keyword>
<gene>
    <name evidence="1" type="ORF">Taro_011110</name>
</gene>